<keyword evidence="11" id="KW-0206">Cytoskeleton</keyword>
<evidence type="ECO:0000256" key="17">
    <source>
        <dbReference type="ARBA" id="ARBA00052976"/>
    </source>
</evidence>
<dbReference type="GeneID" id="100897836"/>
<organism evidence="25 26">
    <name type="scientific">Galendromus occidentalis</name>
    <name type="common">western predatory mite</name>
    <dbReference type="NCBI Taxonomy" id="34638"/>
    <lineage>
        <taxon>Eukaryota</taxon>
        <taxon>Metazoa</taxon>
        <taxon>Ecdysozoa</taxon>
        <taxon>Arthropoda</taxon>
        <taxon>Chelicerata</taxon>
        <taxon>Arachnida</taxon>
        <taxon>Acari</taxon>
        <taxon>Parasitiformes</taxon>
        <taxon>Mesostigmata</taxon>
        <taxon>Gamasina</taxon>
        <taxon>Phytoseioidea</taxon>
        <taxon>Phytoseiidae</taxon>
        <taxon>Typhlodrominae</taxon>
        <taxon>Galendromus</taxon>
    </lineage>
</organism>
<evidence type="ECO:0000256" key="21">
    <source>
        <dbReference type="ARBA" id="ARBA00075657"/>
    </source>
</evidence>
<gene>
    <name evidence="26" type="primary">LOC100897836</name>
</gene>
<dbReference type="InterPro" id="IPR029069">
    <property type="entry name" value="HotDog_dom_sf"/>
</dbReference>
<evidence type="ECO:0000256" key="2">
    <source>
        <dbReference type="ARBA" id="ARBA00004173"/>
    </source>
</evidence>
<evidence type="ECO:0000256" key="13">
    <source>
        <dbReference type="ARBA" id="ARBA00047588"/>
    </source>
</evidence>
<accession>A0AAJ6QU19</accession>
<sequence length="148" mass="16192">MSGPFCLQRLRQLVQRQVQEKTFNSTMSKLELISASEGKCVAELTLEKSHLNLAGTMHGGVSATLIDNVSTYALLTVTDSRSASVDLNVSFLGPAKEGDVVRIEASTLRAGQTLAYLTVDIRKGERLLATGRHTKYLQKNVDYFGNTK</sequence>
<dbReference type="GO" id="GO:0005739">
    <property type="term" value="C:mitochondrion"/>
    <property type="evidence" value="ECO:0007669"/>
    <property type="project" value="UniProtKB-SubCell"/>
</dbReference>
<keyword evidence="9" id="KW-0443">Lipid metabolism</keyword>
<proteinExistence type="inferred from homology"/>
<comment type="similarity">
    <text evidence="5">Belongs to the thioesterase PaaI family.</text>
</comment>
<keyword evidence="12" id="KW-0539">Nucleus</keyword>
<evidence type="ECO:0000256" key="11">
    <source>
        <dbReference type="ARBA" id="ARBA00023212"/>
    </source>
</evidence>
<comment type="catalytic activity">
    <reaction evidence="14">
        <text>decanoyl-CoA + H2O = decanoate + CoA + H(+)</text>
        <dbReference type="Rhea" id="RHEA:40059"/>
        <dbReference type="ChEBI" id="CHEBI:15377"/>
        <dbReference type="ChEBI" id="CHEBI:15378"/>
        <dbReference type="ChEBI" id="CHEBI:27689"/>
        <dbReference type="ChEBI" id="CHEBI:57287"/>
        <dbReference type="ChEBI" id="CHEBI:61430"/>
    </reaction>
    <physiologicalReaction direction="left-to-right" evidence="14">
        <dbReference type="Rhea" id="RHEA:40060"/>
    </physiologicalReaction>
</comment>
<evidence type="ECO:0000259" key="24">
    <source>
        <dbReference type="Pfam" id="PF03061"/>
    </source>
</evidence>
<keyword evidence="8" id="KW-0007">Acetylation</keyword>
<evidence type="ECO:0000256" key="23">
    <source>
        <dbReference type="ARBA" id="ARBA00083956"/>
    </source>
</evidence>
<evidence type="ECO:0000256" key="20">
    <source>
        <dbReference type="ARBA" id="ARBA00067273"/>
    </source>
</evidence>
<evidence type="ECO:0000256" key="6">
    <source>
        <dbReference type="ARBA" id="ARBA00022490"/>
    </source>
</evidence>
<reference evidence="26" key="1">
    <citation type="submission" date="2025-08" db="UniProtKB">
        <authorList>
            <consortium name="RefSeq"/>
        </authorList>
    </citation>
    <scope>IDENTIFICATION</scope>
</reference>
<comment type="catalytic activity">
    <reaction evidence="13">
        <text>octanoyl-CoA + H2O = octanoate + CoA + H(+)</text>
        <dbReference type="Rhea" id="RHEA:30143"/>
        <dbReference type="ChEBI" id="CHEBI:15377"/>
        <dbReference type="ChEBI" id="CHEBI:15378"/>
        <dbReference type="ChEBI" id="CHEBI:25646"/>
        <dbReference type="ChEBI" id="CHEBI:57287"/>
        <dbReference type="ChEBI" id="CHEBI:57386"/>
    </reaction>
    <physiologicalReaction direction="left-to-right" evidence="13">
        <dbReference type="Rhea" id="RHEA:30144"/>
    </physiologicalReaction>
</comment>
<dbReference type="InterPro" id="IPR006683">
    <property type="entry name" value="Thioestr_dom"/>
</dbReference>
<dbReference type="AlphaFoldDB" id="A0AAJ6QU19"/>
<dbReference type="GO" id="GO:0006629">
    <property type="term" value="P:lipid metabolic process"/>
    <property type="evidence" value="ECO:0007669"/>
    <property type="project" value="UniProtKB-KW"/>
</dbReference>
<dbReference type="InterPro" id="IPR003736">
    <property type="entry name" value="PAAI_dom"/>
</dbReference>
<comment type="catalytic activity">
    <reaction evidence="15">
        <text>dodecanoyl-CoA + H2O = dodecanoate + CoA + H(+)</text>
        <dbReference type="Rhea" id="RHEA:30135"/>
        <dbReference type="ChEBI" id="CHEBI:15377"/>
        <dbReference type="ChEBI" id="CHEBI:15378"/>
        <dbReference type="ChEBI" id="CHEBI:18262"/>
        <dbReference type="ChEBI" id="CHEBI:57287"/>
        <dbReference type="ChEBI" id="CHEBI:57375"/>
    </reaction>
    <physiologicalReaction direction="left-to-right" evidence="15">
        <dbReference type="Rhea" id="RHEA:30136"/>
    </physiologicalReaction>
</comment>
<evidence type="ECO:0000256" key="8">
    <source>
        <dbReference type="ARBA" id="ARBA00022990"/>
    </source>
</evidence>
<protein>
    <recommendedName>
        <fullName evidence="20">Acyl-coenzyme A thioesterase 13</fullName>
    </recommendedName>
    <alternativeName>
        <fullName evidence="22">Hotdog-fold thioesterase superfamily member 2</fullName>
    </alternativeName>
    <alternativeName>
        <fullName evidence="21">Palmitoyl-CoA hydrolase</fullName>
    </alternativeName>
    <alternativeName>
        <fullName evidence="23">Thioesterase superfamily member 2</fullName>
    </alternativeName>
</protein>
<dbReference type="GO" id="GO:0047617">
    <property type="term" value="F:fatty acyl-CoA hydrolase activity"/>
    <property type="evidence" value="ECO:0007669"/>
    <property type="project" value="InterPro"/>
</dbReference>
<dbReference type="Proteomes" id="UP000694867">
    <property type="component" value="Unplaced"/>
</dbReference>
<comment type="subcellular location">
    <subcellularLocation>
        <location evidence="3">Cytoplasm</location>
        <location evidence="3">Cytoskeleton</location>
        <location evidence="3">Spindle</location>
    </subcellularLocation>
    <subcellularLocation>
        <location evidence="4">Cytoplasm</location>
        <location evidence="4">Cytosol</location>
    </subcellularLocation>
    <subcellularLocation>
        <location evidence="2">Mitochondrion</location>
    </subcellularLocation>
    <subcellularLocation>
        <location evidence="1">Nucleus</location>
    </subcellularLocation>
</comment>
<dbReference type="FunFam" id="3.10.129.10:FF:000021">
    <property type="entry name" value="Acyl-coenzyme A thioesterase 13"/>
    <property type="match status" value="1"/>
</dbReference>
<dbReference type="InterPro" id="IPR039298">
    <property type="entry name" value="ACOT13"/>
</dbReference>
<comment type="catalytic activity">
    <reaction evidence="17">
        <text>a fatty acyl-CoA + H2O = a fatty acid + CoA + H(+)</text>
        <dbReference type="Rhea" id="RHEA:16781"/>
        <dbReference type="ChEBI" id="CHEBI:15377"/>
        <dbReference type="ChEBI" id="CHEBI:15378"/>
        <dbReference type="ChEBI" id="CHEBI:28868"/>
        <dbReference type="ChEBI" id="CHEBI:57287"/>
        <dbReference type="ChEBI" id="CHEBI:77636"/>
    </reaction>
    <physiologicalReaction direction="left-to-right" evidence="17">
        <dbReference type="Rhea" id="RHEA:16782"/>
    </physiologicalReaction>
</comment>
<comment type="catalytic activity">
    <reaction evidence="16">
        <text>hexanoyl-CoA + H2O = hexanoate + CoA + H(+)</text>
        <dbReference type="Rhea" id="RHEA:40115"/>
        <dbReference type="ChEBI" id="CHEBI:15377"/>
        <dbReference type="ChEBI" id="CHEBI:15378"/>
        <dbReference type="ChEBI" id="CHEBI:17120"/>
        <dbReference type="ChEBI" id="CHEBI:57287"/>
        <dbReference type="ChEBI" id="CHEBI:62620"/>
    </reaction>
    <physiologicalReaction direction="left-to-right" evidence="16">
        <dbReference type="Rhea" id="RHEA:40116"/>
    </physiologicalReaction>
</comment>
<evidence type="ECO:0000256" key="19">
    <source>
        <dbReference type="ARBA" id="ARBA00064709"/>
    </source>
</evidence>
<evidence type="ECO:0000256" key="9">
    <source>
        <dbReference type="ARBA" id="ARBA00023098"/>
    </source>
</evidence>
<keyword evidence="10" id="KW-0496">Mitochondrion</keyword>
<evidence type="ECO:0000313" key="25">
    <source>
        <dbReference type="Proteomes" id="UP000694867"/>
    </source>
</evidence>
<dbReference type="NCBIfam" id="TIGR00369">
    <property type="entry name" value="unchar_dom_1"/>
    <property type="match status" value="1"/>
</dbReference>
<keyword evidence="7" id="KW-0378">Hydrolase</keyword>
<keyword evidence="6" id="KW-0963">Cytoplasm</keyword>
<evidence type="ECO:0000256" key="16">
    <source>
        <dbReference type="ARBA" id="ARBA00050199"/>
    </source>
</evidence>
<dbReference type="GO" id="GO:0005634">
    <property type="term" value="C:nucleus"/>
    <property type="evidence" value="ECO:0007669"/>
    <property type="project" value="UniProtKB-SubCell"/>
</dbReference>
<evidence type="ECO:0000256" key="14">
    <source>
        <dbReference type="ARBA" id="ARBA00047969"/>
    </source>
</evidence>
<keyword evidence="25" id="KW-1185">Reference proteome</keyword>
<name>A0AAJ6QU19_9ACAR</name>
<evidence type="ECO:0000256" key="4">
    <source>
        <dbReference type="ARBA" id="ARBA00004514"/>
    </source>
</evidence>
<feature type="domain" description="Thioesterase" evidence="24">
    <location>
        <begin position="55"/>
        <end position="128"/>
    </location>
</feature>
<evidence type="ECO:0000256" key="1">
    <source>
        <dbReference type="ARBA" id="ARBA00004123"/>
    </source>
</evidence>
<evidence type="ECO:0000256" key="18">
    <source>
        <dbReference type="ARBA" id="ARBA00058205"/>
    </source>
</evidence>
<evidence type="ECO:0000256" key="15">
    <source>
        <dbReference type="ARBA" id="ARBA00048074"/>
    </source>
</evidence>
<dbReference type="CDD" id="cd03443">
    <property type="entry name" value="PaaI_thioesterase"/>
    <property type="match status" value="1"/>
</dbReference>
<dbReference type="RefSeq" id="XP_003744020.1">
    <property type="nucleotide sequence ID" value="XM_003743972.1"/>
</dbReference>
<dbReference type="Pfam" id="PF03061">
    <property type="entry name" value="4HBT"/>
    <property type="match status" value="1"/>
</dbReference>
<evidence type="ECO:0000256" key="7">
    <source>
        <dbReference type="ARBA" id="ARBA00022801"/>
    </source>
</evidence>
<dbReference type="GO" id="GO:0005829">
    <property type="term" value="C:cytosol"/>
    <property type="evidence" value="ECO:0007669"/>
    <property type="project" value="UniProtKB-SubCell"/>
</dbReference>
<dbReference type="SUPFAM" id="SSF54637">
    <property type="entry name" value="Thioesterase/thiol ester dehydrase-isomerase"/>
    <property type="match status" value="1"/>
</dbReference>
<evidence type="ECO:0000256" key="12">
    <source>
        <dbReference type="ARBA" id="ARBA00023242"/>
    </source>
</evidence>
<dbReference type="Gene3D" id="3.10.129.10">
    <property type="entry name" value="Hotdog Thioesterase"/>
    <property type="match status" value="1"/>
</dbReference>
<evidence type="ECO:0000256" key="5">
    <source>
        <dbReference type="ARBA" id="ARBA00008324"/>
    </source>
</evidence>
<dbReference type="GO" id="GO:0005819">
    <property type="term" value="C:spindle"/>
    <property type="evidence" value="ECO:0007669"/>
    <property type="project" value="UniProtKB-SubCell"/>
</dbReference>
<comment type="function">
    <text evidence="18">Catalyzes the hydrolysis of acyl-CoAs into free fatty acids and coenzyme A (CoASH), regulating their respective intracellular levels. Has acyl-CoA thioesterase activity towards medium (C12) and long-chain (C18) fatty acyl-CoA substrates. Can also hydrolyze 3-hydroxyphenylacetyl-CoA and 3,4-dihydroxyphenylacetyl-CoA (in vitro). May play a role in controlling adaptive thermogenesis.</text>
</comment>
<dbReference type="PANTHER" id="PTHR21660">
    <property type="entry name" value="THIOESTERASE SUPERFAMILY MEMBER-RELATED"/>
    <property type="match status" value="1"/>
</dbReference>
<evidence type="ECO:0000313" key="26">
    <source>
        <dbReference type="RefSeq" id="XP_003744020.1"/>
    </source>
</evidence>
<evidence type="ECO:0000256" key="10">
    <source>
        <dbReference type="ARBA" id="ARBA00023128"/>
    </source>
</evidence>
<comment type="subunit">
    <text evidence="19">Homotetramer. Interacts with PCTP.</text>
</comment>
<evidence type="ECO:0000256" key="3">
    <source>
        <dbReference type="ARBA" id="ARBA00004186"/>
    </source>
</evidence>
<evidence type="ECO:0000256" key="22">
    <source>
        <dbReference type="ARBA" id="ARBA00081533"/>
    </source>
</evidence>
<dbReference type="KEGG" id="goe:100897836"/>
<dbReference type="PANTHER" id="PTHR21660:SF1">
    <property type="entry name" value="ACYL-COENZYME A THIOESTERASE 13"/>
    <property type="match status" value="1"/>
</dbReference>